<comment type="caution">
    <text evidence="6">The sequence shown here is derived from an EMBL/GenBank/DDBJ whole genome shotgun (WGS) entry which is preliminary data.</text>
</comment>
<feature type="transmembrane region" description="Helical" evidence="5">
    <location>
        <begin position="117"/>
        <end position="138"/>
    </location>
</feature>
<dbReference type="PANTHER" id="PTHR10924:SF4">
    <property type="entry name" value="GH15861P"/>
    <property type="match status" value="1"/>
</dbReference>
<dbReference type="SUPFAM" id="SSF103473">
    <property type="entry name" value="MFS general substrate transporter"/>
    <property type="match status" value="1"/>
</dbReference>
<keyword evidence="2 5" id="KW-0812">Transmembrane</keyword>
<dbReference type="PANTHER" id="PTHR10924">
    <property type="entry name" value="MAJOR FACILITATOR SUPERFAMILY PROTEIN-RELATED"/>
    <property type="match status" value="1"/>
</dbReference>
<keyword evidence="4 5" id="KW-0472">Membrane</keyword>
<keyword evidence="3 5" id="KW-1133">Transmembrane helix</keyword>
<gene>
    <name evidence="6" type="ORF">PR048_020097</name>
</gene>
<name>A0ABQ9H5D4_9NEOP</name>
<sequence>MRGHGIKSRGGRSHPSHSTARRRVFALLVRRQTWWWLRFCFSSWSPEEMSSHYEMVVKSEAVEEPTYVVYTHRWSMLAIFASVSMTNASHWISMAIVGNLLTEYYGVSNAAVEWTSMIYMATYVPLVLPAAMILDMWVRPPPGKNNTMA</sequence>
<dbReference type="Proteomes" id="UP001159363">
    <property type="component" value="Chromosome 6"/>
</dbReference>
<comment type="subcellular location">
    <subcellularLocation>
        <location evidence="1">Membrane</location>
        <topology evidence="1">Multi-pass membrane protein</topology>
    </subcellularLocation>
</comment>
<evidence type="ECO:0000256" key="1">
    <source>
        <dbReference type="ARBA" id="ARBA00004141"/>
    </source>
</evidence>
<evidence type="ECO:0000256" key="5">
    <source>
        <dbReference type="SAM" id="Phobius"/>
    </source>
</evidence>
<evidence type="ECO:0000256" key="2">
    <source>
        <dbReference type="ARBA" id="ARBA00022692"/>
    </source>
</evidence>
<evidence type="ECO:0000256" key="3">
    <source>
        <dbReference type="ARBA" id="ARBA00022989"/>
    </source>
</evidence>
<dbReference type="InterPro" id="IPR036259">
    <property type="entry name" value="MFS_trans_sf"/>
</dbReference>
<evidence type="ECO:0000313" key="7">
    <source>
        <dbReference type="Proteomes" id="UP001159363"/>
    </source>
</evidence>
<reference evidence="6 7" key="1">
    <citation type="submission" date="2023-02" db="EMBL/GenBank/DDBJ databases">
        <title>LHISI_Scaffold_Assembly.</title>
        <authorList>
            <person name="Stuart O.P."/>
            <person name="Cleave R."/>
            <person name="Magrath M.J.L."/>
            <person name="Mikheyev A.S."/>
        </authorList>
    </citation>
    <scope>NUCLEOTIDE SEQUENCE [LARGE SCALE GENOMIC DNA]</scope>
    <source>
        <strain evidence="6">Daus_M_001</strain>
        <tissue evidence="6">Leg muscle</tissue>
    </source>
</reference>
<evidence type="ECO:0000256" key="4">
    <source>
        <dbReference type="ARBA" id="ARBA00023136"/>
    </source>
</evidence>
<proteinExistence type="predicted"/>
<dbReference type="InterPro" id="IPR049680">
    <property type="entry name" value="FLVCR1-2_SLC49-like"/>
</dbReference>
<feature type="transmembrane region" description="Helical" evidence="5">
    <location>
        <begin position="77"/>
        <end position="97"/>
    </location>
</feature>
<accession>A0ABQ9H5D4</accession>
<organism evidence="6 7">
    <name type="scientific">Dryococelus australis</name>
    <dbReference type="NCBI Taxonomy" id="614101"/>
    <lineage>
        <taxon>Eukaryota</taxon>
        <taxon>Metazoa</taxon>
        <taxon>Ecdysozoa</taxon>
        <taxon>Arthropoda</taxon>
        <taxon>Hexapoda</taxon>
        <taxon>Insecta</taxon>
        <taxon>Pterygota</taxon>
        <taxon>Neoptera</taxon>
        <taxon>Polyneoptera</taxon>
        <taxon>Phasmatodea</taxon>
        <taxon>Verophasmatodea</taxon>
        <taxon>Anareolatae</taxon>
        <taxon>Phasmatidae</taxon>
        <taxon>Eurycanthinae</taxon>
        <taxon>Dryococelus</taxon>
    </lineage>
</organism>
<protein>
    <submittedName>
        <fullName evidence="6">Uncharacterized protein</fullName>
    </submittedName>
</protein>
<evidence type="ECO:0000313" key="6">
    <source>
        <dbReference type="EMBL" id="KAJ8879489.1"/>
    </source>
</evidence>
<dbReference type="EMBL" id="JARBHB010000007">
    <property type="protein sequence ID" value="KAJ8879489.1"/>
    <property type="molecule type" value="Genomic_DNA"/>
</dbReference>
<keyword evidence="7" id="KW-1185">Reference proteome</keyword>